<evidence type="ECO:0000313" key="8">
    <source>
        <dbReference type="EMBL" id="JAP43769.1"/>
    </source>
</evidence>
<evidence type="ECO:0000256" key="4">
    <source>
        <dbReference type="ARBA" id="ARBA00022786"/>
    </source>
</evidence>
<feature type="domain" description="UBC core" evidence="7">
    <location>
        <begin position="2"/>
        <end position="150"/>
    </location>
</feature>
<dbReference type="FunFam" id="3.10.110.10:FF:000011">
    <property type="entry name" value="Ubiquitin-conjugating enzyme E2 L3"/>
    <property type="match status" value="1"/>
</dbReference>
<dbReference type="InterPro" id="IPR016135">
    <property type="entry name" value="UBQ-conjugating_enzyme/RWD"/>
</dbReference>
<name>A0A0X3NVN7_SCHSO</name>
<comment type="catalytic activity">
    <reaction evidence="1">
        <text>S-ubiquitinyl-[E1 ubiquitin-activating enzyme]-L-cysteine + [E2 ubiquitin-conjugating enzyme]-L-cysteine = [E1 ubiquitin-activating enzyme]-L-cysteine + S-ubiquitinyl-[E2 ubiquitin-conjugating enzyme]-L-cysteine.</text>
        <dbReference type="EC" id="2.3.2.23"/>
    </reaction>
</comment>
<keyword evidence="6" id="KW-0547">Nucleotide-binding</keyword>
<dbReference type="PROSITE" id="PS50127">
    <property type="entry name" value="UBC_2"/>
    <property type="match status" value="1"/>
</dbReference>
<dbReference type="EC" id="2.3.2.23" evidence="2"/>
<keyword evidence="6" id="KW-0067">ATP-binding</keyword>
<dbReference type="PANTHER" id="PTHR24067">
    <property type="entry name" value="UBIQUITIN-CONJUGATING ENZYME E2"/>
    <property type="match status" value="1"/>
</dbReference>
<protein>
    <recommendedName>
        <fullName evidence="2">E2 ubiquitin-conjugating enzyme</fullName>
        <ecNumber evidence="2">2.3.2.23</ecNumber>
    </recommendedName>
</protein>
<dbReference type="EMBL" id="GEEE01019456">
    <property type="protein sequence ID" value="JAP43769.1"/>
    <property type="molecule type" value="Transcribed_RNA"/>
</dbReference>
<dbReference type="Gene3D" id="3.10.110.10">
    <property type="entry name" value="Ubiquitin Conjugating Enzyme"/>
    <property type="match status" value="1"/>
</dbReference>
<evidence type="ECO:0000256" key="1">
    <source>
        <dbReference type="ARBA" id="ARBA00000485"/>
    </source>
</evidence>
<dbReference type="InterPro" id="IPR000608">
    <property type="entry name" value="UBC"/>
</dbReference>
<dbReference type="CDD" id="cd23801">
    <property type="entry name" value="UBCc_UBE2L3"/>
    <property type="match status" value="1"/>
</dbReference>
<sequence>MAATRRLTKELQSMNKDDMVSVFKIEPNQEENLFEWNGQLLPTSPPYNQGAFKLHIEFCPEFPFKPPKLLFKTPIYHPNIDEKGQICLPLIAPENWKPATTVPNIIQKLLAMLADPEIEHPLRADLAEEYAKDKNKFFKNAEEFTKKHAEKRS</sequence>
<dbReference type="AlphaFoldDB" id="A0A0X3NVN7"/>
<evidence type="ECO:0000259" key="7">
    <source>
        <dbReference type="PROSITE" id="PS50127"/>
    </source>
</evidence>
<dbReference type="GO" id="GO:0061631">
    <property type="term" value="F:ubiquitin conjugating enzyme activity"/>
    <property type="evidence" value="ECO:0007669"/>
    <property type="project" value="UniProtKB-EC"/>
</dbReference>
<evidence type="ECO:0000256" key="6">
    <source>
        <dbReference type="RuleBase" id="RU362109"/>
    </source>
</evidence>
<keyword evidence="4 6" id="KW-0833">Ubl conjugation pathway</keyword>
<dbReference type="SUPFAM" id="SSF54495">
    <property type="entry name" value="UBC-like"/>
    <property type="match status" value="1"/>
</dbReference>
<proteinExistence type="inferred from homology"/>
<evidence type="ECO:0000256" key="2">
    <source>
        <dbReference type="ARBA" id="ARBA00012486"/>
    </source>
</evidence>
<dbReference type="InterPro" id="IPR050113">
    <property type="entry name" value="Ub_conjugating_enzyme"/>
</dbReference>
<dbReference type="SMART" id="SM00212">
    <property type="entry name" value="UBCc"/>
    <property type="match status" value="1"/>
</dbReference>
<evidence type="ECO:0000256" key="3">
    <source>
        <dbReference type="ARBA" id="ARBA00022679"/>
    </source>
</evidence>
<accession>A0A0X3NVN7</accession>
<dbReference type="InterPro" id="IPR023313">
    <property type="entry name" value="UBQ-conjugating_AS"/>
</dbReference>
<gene>
    <name evidence="8" type="primary">UB2L3</name>
    <name evidence="8" type="ORF">TR83721</name>
</gene>
<keyword evidence="3" id="KW-0808">Transferase</keyword>
<dbReference type="PROSITE" id="PS00183">
    <property type="entry name" value="UBC_1"/>
    <property type="match status" value="1"/>
</dbReference>
<reference evidence="8" key="1">
    <citation type="submission" date="2016-01" db="EMBL/GenBank/DDBJ databases">
        <title>Reference transcriptome for the parasite Schistocephalus solidus: insights into the molecular evolution of parasitism.</title>
        <authorList>
            <person name="Hebert F.O."/>
            <person name="Grambauer S."/>
            <person name="Barber I."/>
            <person name="Landry C.R."/>
            <person name="Aubin-Horth N."/>
        </authorList>
    </citation>
    <scope>NUCLEOTIDE SEQUENCE</scope>
</reference>
<dbReference type="Pfam" id="PF00179">
    <property type="entry name" value="UQ_con"/>
    <property type="match status" value="1"/>
</dbReference>
<feature type="active site" description="Glycyl thioester intermediate" evidence="5">
    <location>
        <position position="87"/>
    </location>
</feature>
<organism evidence="8">
    <name type="scientific">Schistocephalus solidus</name>
    <name type="common">Tapeworm</name>
    <dbReference type="NCBI Taxonomy" id="70667"/>
    <lineage>
        <taxon>Eukaryota</taxon>
        <taxon>Metazoa</taxon>
        <taxon>Spiralia</taxon>
        <taxon>Lophotrochozoa</taxon>
        <taxon>Platyhelminthes</taxon>
        <taxon>Cestoda</taxon>
        <taxon>Eucestoda</taxon>
        <taxon>Diphyllobothriidea</taxon>
        <taxon>Diphyllobothriidae</taxon>
        <taxon>Schistocephalus</taxon>
    </lineage>
</organism>
<dbReference type="GO" id="GO:0005524">
    <property type="term" value="F:ATP binding"/>
    <property type="evidence" value="ECO:0007669"/>
    <property type="project" value="UniProtKB-UniRule"/>
</dbReference>
<evidence type="ECO:0000256" key="5">
    <source>
        <dbReference type="PROSITE-ProRule" id="PRU10133"/>
    </source>
</evidence>
<comment type="similarity">
    <text evidence="6">Belongs to the ubiquitin-conjugating enzyme family.</text>
</comment>